<reference evidence="2 3" key="1">
    <citation type="submission" date="2021-09" db="EMBL/GenBank/DDBJ databases">
        <title>Genomic insights and catalytic innovation underlie evolution of tropane alkaloids biosynthesis.</title>
        <authorList>
            <person name="Wang Y.-J."/>
            <person name="Tian T."/>
            <person name="Huang J.-P."/>
            <person name="Huang S.-X."/>
        </authorList>
    </citation>
    <scope>NUCLEOTIDE SEQUENCE [LARGE SCALE GENOMIC DNA]</scope>
    <source>
        <strain evidence="2">KIB-2018</strain>
        <tissue evidence="2">Leaf</tissue>
    </source>
</reference>
<feature type="region of interest" description="Disordered" evidence="1">
    <location>
        <begin position="89"/>
        <end position="132"/>
    </location>
</feature>
<protein>
    <submittedName>
        <fullName evidence="2">Uncharacterized protein</fullName>
    </submittedName>
</protein>
<name>A0AAV8S8X0_9ROSI</name>
<keyword evidence="3" id="KW-1185">Reference proteome</keyword>
<evidence type="ECO:0000256" key="1">
    <source>
        <dbReference type="SAM" id="MobiDB-lite"/>
    </source>
</evidence>
<gene>
    <name evidence="2" type="ORF">K2173_007593</name>
</gene>
<organism evidence="2 3">
    <name type="scientific">Erythroxylum novogranatense</name>
    <dbReference type="NCBI Taxonomy" id="1862640"/>
    <lineage>
        <taxon>Eukaryota</taxon>
        <taxon>Viridiplantae</taxon>
        <taxon>Streptophyta</taxon>
        <taxon>Embryophyta</taxon>
        <taxon>Tracheophyta</taxon>
        <taxon>Spermatophyta</taxon>
        <taxon>Magnoliopsida</taxon>
        <taxon>eudicotyledons</taxon>
        <taxon>Gunneridae</taxon>
        <taxon>Pentapetalae</taxon>
        <taxon>rosids</taxon>
        <taxon>fabids</taxon>
        <taxon>Malpighiales</taxon>
        <taxon>Erythroxylaceae</taxon>
        <taxon>Erythroxylum</taxon>
    </lineage>
</organism>
<feature type="region of interest" description="Disordered" evidence="1">
    <location>
        <begin position="41"/>
        <end position="77"/>
    </location>
</feature>
<evidence type="ECO:0000313" key="3">
    <source>
        <dbReference type="Proteomes" id="UP001159364"/>
    </source>
</evidence>
<accession>A0AAV8S8X0</accession>
<comment type="caution">
    <text evidence="2">The sequence shown here is derived from an EMBL/GenBank/DDBJ whole genome shotgun (WGS) entry which is preliminary data.</text>
</comment>
<sequence>MGNQNDDSTMINSSIALLQERFRELQRVREKRKEKELLKLFAESDHSSSHIAPSLNLEPGKLTSQPGMADPNRPAQAVDESLLSLGLNSHSRHVDARATKSPANSWRNASSASTSSSSRSFENSDVDTSLHL</sequence>
<dbReference type="EMBL" id="JAIWQS010000012">
    <property type="protein sequence ID" value="KAJ8748603.1"/>
    <property type="molecule type" value="Genomic_DNA"/>
</dbReference>
<feature type="compositionally biased region" description="Low complexity" evidence="1">
    <location>
        <begin position="101"/>
        <end position="123"/>
    </location>
</feature>
<proteinExistence type="predicted"/>
<dbReference type="PANTHER" id="PTHR34570:SF20">
    <property type="entry name" value="MYB-CC TYPE TRANSCRIPTION FACTOR LHEQLE-CONTAINING DOMAIN-CONTAINING PROTEIN"/>
    <property type="match status" value="1"/>
</dbReference>
<evidence type="ECO:0000313" key="2">
    <source>
        <dbReference type="EMBL" id="KAJ8748603.1"/>
    </source>
</evidence>
<dbReference type="Proteomes" id="UP001159364">
    <property type="component" value="Linkage Group LG12"/>
</dbReference>
<dbReference type="AlphaFoldDB" id="A0AAV8S8X0"/>
<dbReference type="PANTHER" id="PTHR34570">
    <property type="entry name" value="OS03G0593100 PROTEIN"/>
    <property type="match status" value="1"/>
</dbReference>